<dbReference type="InterPro" id="IPR036291">
    <property type="entry name" value="NAD(P)-bd_dom_sf"/>
</dbReference>
<dbReference type="PANTHER" id="PTHR43000">
    <property type="entry name" value="DTDP-D-GLUCOSE 4,6-DEHYDRATASE-RELATED"/>
    <property type="match status" value="1"/>
</dbReference>
<dbReference type="InterPro" id="IPR016040">
    <property type="entry name" value="NAD(P)-bd_dom"/>
</dbReference>
<dbReference type="Gene3D" id="3.40.50.720">
    <property type="entry name" value="NAD(P)-binding Rossmann-like Domain"/>
    <property type="match status" value="1"/>
</dbReference>
<dbReference type="GO" id="GO:0047733">
    <property type="term" value="F:CDP-glucose 4,6-dehydratase activity"/>
    <property type="evidence" value="ECO:0007669"/>
    <property type="project" value="UniProtKB-EC"/>
</dbReference>
<proteinExistence type="predicted"/>
<evidence type="ECO:0000313" key="3">
    <source>
        <dbReference type="Proteomes" id="UP000663255"/>
    </source>
</evidence>
<accession>A0AAQ0B1L5</accession>
<dbReference type="InterPro" id="IPR013445">
    <property type="entry name" value="CDP_4_6_deHydtase"/>
</dbReference>
<organism evidence="2 3">
    <name type="scientific">Leptospira interrogans serovar Bataviae</name>
    <dbReference type="NCBI Taxonomy" id="312175"/>
    <lineage>
        <taxon>Bacteria</taxon>
        <taxon>Pseudomonadati</taxon>
        <taxon>Spirochaetota</taxon>
        <taxon>Spirochaetia</taxon>
        <taxon>Leptospirales</taxon>
        <taxon>Leptospiraceae</taxon>
        <taxon>Leptospira</taxon>
    </lineage>
</organism>
<dbReference type="RefSeq" id="WP_000377752.1">
    <property type="nucleotide sequence ID" value="NZ_CP043893.1"/>
</dbReference>
<dbReference type="EC" id="4.2.1.45" evidence="2"/>
<dbReference type="EMBL" id="CP043893">
    <property type="protein sequence ID" value="QOI50330.1"/>
    <property type="molecule type" value="Genomic_DNA"/>
</dbReference>
<name>A0AAQ0B1L5_LEPIR</name>
<feature type="domain" description="NAD(P)-binding" evidence="1">
    <location>
        <begin position="14"/>
        <end position="323"/>
    </location>
</feature>
<dbReference type="Pfam" id="PF16363">
    <property type="entry name" value="GDP_Man_Dehyd"/>
    <property type="match status" value="1"/>
</dbReference>
<sequence length="354" mass="40429">MDSLLKFFKNKRVLITGHTGFKGSWLAFILKEANAELLGFALKPKTNPNHFDLLKLKDSMQHVEGDIRNFDHLNQVMNDFKPEIVFHLAAQALVKESYDDPIVTFSTNIIGSVNLLESVRNCSNVKSLVYVTSDKCYENTGWVWGYRETDPLGGYDPYSASKAAAELAYSSYFRSFFAKREGFGAASARAGNVIGGGDWSADRIIPDCVRAIQTEDKIILRSPDSTRPWQHVLEPLSGYLTLAKRLYEDPKKFSSAWNFGPSTQKVRTVFEVSQSIVNHMTKNHVEIEKTPSQIYEAHLLQLNCDKAHQLLNWYPRWDVDQTLYATAEWYKHYLDGKDMVEVTRTQAKEYFGRD</sequence>
<evidence type="ECO:0000259" key="1">
    <source>
        <dbReference type="Pfam" id="PF16363"/>
    </source>
</evidence>
<dbReference type="AlphaFoldDB" id="A0AAQ0B1L5"/>
<evidence type="ECO:0000313" key="2">
    <source>
        <dbReference type="EMBL" id="QOI50330.1"/>
    </source>
</evidence>
<dbReference type="SUPFAM" id="SSF51735">
    <property type="entry name" value="NAD(P)-binding Rossmann-fold domains"/>
    <property type="match status" value="1"/>
</dbReference>
<reference evidence="2" key="1">
    <citation type="submission" date="2019-09" db="EMBL/GenBank/DDBJ databases">
        <title>Comparative Genomics of Leptospira interrogans Reveals Genome Plasticity - A Common Adaptive Strategy for Survival in Various Hosts.</title>
        <authorList>
            <person name="Ramli S.R."/>
            <person name="Bunk B."/>
            <person name="Goris M."/>
            <person name="Bhuju S."/>
            <person name="Jarek M."/>
            <person name="Sproer C."/>
            <person name="Mustakim S."/>
            <person name="Strommenger B."/>
            <person name="Pessler F."/>
        </authorList>
    </citation>
    <scope>NUCLEOTIDE SEQUENCE</scope>
    <source>
        <strain evidence="2">1489</strain>
    </source>
</reference>
<protein>
    <submittedName>
        <fullName evidence="2">CDP-glucose 4,6-dehydratase</fullName>
        <ecNumber evidence="2">4.2.1.45</ecNumber>
    </submittedName>
</protein>
<dbReference type="NCBIfam" id="TIGR02622">
    <property type="entry name" value="CDP_4_6_dhtase"/>
    <property type="match status" value="1"/>
</dbReference>
<dbReference type="Proteomes" id="UP000663255">
    <property type="component" value="Chromosome 1"/>
</dbReference>
<dbReference type="Gene3D" id="3.90.25.10">
    <property type="entry name" value="UDP-galactose 4-epimerase, domain 1"/>
    <property type="match status" value="1"/>
</dbReference>
<keyword evidence="2" id="KW-0456">Lyase</keyword>
<dbReference type="CDD" id="cd05252">
    <property type="entry name" value="CDP_GD_SDR_e"/>
    <property type="match status" value="1"/>
</dbReference>
<gene>
    <name evidence="2" type="primary">rfbG</name>
    <name evidence="2" type="ORF">Lepto1489_07630</name>
</gene>